<dbReference type="InterPro" id="IPR001965">
    <property type="entry name" value="Znf_PHD"/>
</dbReference>
<dbReference type="InterPro" id="IPR025780">
    <property type="entry name" value="Hist-Lys_N-MeTrfase_ATX"/>
</dbReference>
<comment type="catalytic activity">
    <reaction evidence="13">
        <text>L-lysyl-[histone] + S-adenosyl-L-methionine = N(6)-methyl-L-lysyl-[histone] + S-adenosyl-L-homocysteine + H(+)</text>
        <dbReference type="Rhea" id="RHEA:10024"/>
        <dbReference type="Rhea" id="RHEA-COMP:9845"/>
        <dbReference type="Rhea" id="RHEA-COMP:9846"/>
        <dbReference type="ChEBI" id="CHEBI:15378"/>
        <dbReference type="ChEBI" id="CHEBI:29969"/>
        <dbReference type="ChEBI" id="CHEBI:57856"/>
        <dbReference type="ChEBI" id="CHEBI:59789"/>
        <dbReference type="ChEBI" id="CHEBI:61929"/>
    </reaction>
</comment>
<feature type="domain" description="RING-type" evidence="19">
    <location>
        <begin position="1329"/>
        <end position="1371"/>
    </location>
</feature>
<dbReference type="GO" id="GO:0008270">
    <property type="term" value="F:zinc ion binding"/>
    <property type="evidence" value="ECO:0007669"/>
    <property type="project" value="UniProtKB-KW"/>
</dbReference>
<evidence type="ECO:0000259" key="23">
    <source>
        <dbReference type="PROSITE" id="PS51805"/>
    </source>
</evidence>
<dbReference type="PROSITE" id="PS50812">
    <property type="entry name" value="PWWP"/>
    <property type="match status" value="1"/>
</dbReference>
<feature type="domain" description="SET" evidence="20">
    <location>
        <begin position="804"/>
        <end position="921"/>
    </location>
</feature>
<dbReference type="SUPFAM" id="SSF82199">
    <property type="entry name" value="SET domain"/>
    <property type="match status" value="1"/>
</dbReference>
<dbReference type="PROSITE" id="PS50089">
    <property type="entry name" value="ZF_RING_2"/>
    <property type="match status" value="1"/>
</dbReference>
<gene>
    <name evidence="24" type="ORF">LSAT_V11C400170100</name>
</gene>
<accession>A0A9R1XHI8</accession>
<dbReference type="SMART" id="SM00317">
    <property type="entry name" value="SET"/>
    <property type="match status" value="1"/>
</dbReference>
<keyword evidence="9 15" id="KW-0863">Zinc-finger</keyword>
<comment type="subcellular location">
    <subcellularLocation>
        <location evidence="2">Membrane</location>
        <topology evidence="2">Single-pass membrane protein</topology>
    </subcellularLocation>
    <subcellularLocation>
        <location evidence="1">Nucleus</location>
    </subcellularLocation>
</comment>
<evidence type="ECO:0000256" key="1">
    <source>
        <dbReference type="ARBA" id="ARBA00004123"/>
    </source>
</evidence>
<keyword evidence="25" id="KW-1185">Reference proteome</keyword>
<keyword evidence="6" id="KW-0479">Metal-binding</keyword>
<dbReference type="PROSITE" id="PS01359">
    <property type="entry name" value="ZF_PHD_1"/>
    <property type="match status" value="1"/>
</dbReference>
<feature type="compositionally biased region" description="Acidic residues" evidence="16">
    <location>
        <begin position="309"/>
        <end position="330"/>
    </location>
</feature>
<feature type="region of interest" description="Disordered" evidence="16">
    <location>
        <begin position="306"/>
        <end position="330"/>
    </location>
</feature>
<dbReference type="PROSITE" id="PS50868">
    <property type="entry name" value="POST_SET"/>
    <property type="match status" value="1"/>
</dbReference>
<dbReference type="PROSITE" id="PS51566">
    <property type="entry name" value="SAM_MT43_TRX_MLL"/>
    <property type="match status" value="1"/>
</dbReference>
<dbReference type="EMBL" id="NBSK02000004">
    <property type="protein sequence ID" value="KAJ0213216.1"/>
    <property type="molecule type" value="Genomic_DNA"/>
</dbReference>
<evidence type="ECO:0000256" key="10">
    <source>
        <dbReference type="ARBA" id="ARBA00022833"/>
    </source>
</evidence>
<evidence type="ECO:0008006" key="26">
    <source>
        <dbReference type="Google" id="ProtNLM"/>
    </source>
</evidence>
<keyword evidence="3" id="KW-0489">Methyltransferase</keyword>
<evidence type="ECO:0000259" key="21">
    <source>
        <dbReference type="PROSITE" id="PS50812"/>
    </source>
</evidence>
<dbReference type="PANTHER" id="PTHR13793:SF92">
    <property type="entry name" value="HISTONE-LYSINE N-METHYLTRANSFERASE ATX3"/>
    <property type="match status" value="1"/>
</dbReference>
<keyword evidence="10" id="KW-0862">Zinc</keyword>
<dbReference type="PANTHER" id="PTHR13793">
    <property type="entry name" value="PHD FINGER PROTEINS"/>
    <property type="match status" value="1"/>
</dbReference>
<dbReference type="Pfam" id="PF00855">
    <property type="entry name" value="PWWP"/>
    <property type="match status" value="1"/>
</dbReference>
<evidence type="ECO:0000256" key="13">
    <source>
        <dbReference type="ARBA" id="ARBA00052314"/>
    </source>
</evidence>
<dbReference type="GO" id="GO:0048188">
    <property type="term" value="C:Set1C/COMPASS complex"/>
    <property type="evidence" value="ECO:0007669"/>
    <property type="project" value="UniProtKB-ARBA"/>
</dbReference>
<dbReference type="InterPro" id="IPR050701">
    <property type="entry name" value="Histone_Mod_Regulator"/>
</dbReference>
<dbReference type="SUPFAM" id="SSF57850">
    <property type="entry name" value="RING/U-box"/>
    <property type="match status" value="1"/>
</dbReference>
<dbReference type="InterPro" id="IPR019786">
    <property type="entry name" value="Zinc_finger_PHD-type_CS"/>
</dbReference>
<keyword evidence="12" id="KW-0539">Nucleus</keyword>
<dbReference type="FunFam" id="3.30.40.10:FF:000464">
    <property type="entry name" value="Histone-lysine N-methyltransferase"/>
    <property type="match status" value="1"/>
</dbReference>
<dbReference type="GO" id="GO:0008168">
    <property type="term" value="F:methyltransferase activity"/>
    <property type="evidence" value="ECO:0007669"/>
    <property type="project" value="UniProtKB-KW"/>
</dbReference>
<evidence type="ECO:0000259" key="20">
    <source>
        <dbReference type="PROSITE" id="PS50280"/>
    </source>
</evidence>
<dbReference type="InterPro" id="IPR011011">
    <property type="entry name" value="Znf_FYVE_PHD"/>
</dbReference>
<evidence type="ECO:0000256" key="4">
    <source>
        <dbReference type="ARBA" id="ARBA00022679"/>
    </source>
</evidence>
<dbReference type="InterPro" id="IPR001841">
    <property type="entry name" value="Znf_RING"/>
</dbReference>
<dbReference type="Proteomes" id="UP000235145">
    <property type="component" value="Unassembled WGS sequence"/>
</dbReference>
<evidence type="ECO:0000256" key="8">
    <source>
        <dbReference type="ARBA" id="ARBA00022737"/>
    </source>
</evidence>
<dbReference type="GO" id="GO:0032259">
    <property type="term" value="P:methylation"/>
    <property type="evidence" value="ECO:0007669"/>
    <property type="project" value="UniProtKB-KW"/>
</dbReference>
<evidence type="ECO:0000256" key="5">
    <source>
        <dbReference type="ARBA" id="ARBA00022691"/>
    </source>
</evidence>
<evidence type="ECO:0000256" key="9">
    <source>
        <dbReference type="ARBA" id="ARBA00022771"/>
    </source>
</evidence>
<feature type="domain" description="PHD-type" evidence="18">
    <location>
        <begin position="510"/>
        <end position="561"/>
    </location>
</feature>
<dbReference type="Gene3D" id="3.10.390.10">
    <property type="entry name" value="SAND domain-like"/>
    <property type="match status" value="1"/>
</dbReference>
<evidence type="ECO:0000256" key="17">
    <source>
        <dbReference type="SAM" id="Phobius"/>
    </source>
</evidence>
<dbReference type="Pfam" id="PF13947">
    <property type="entry name" value="GUB_WAK_bind"/>
    <property type="match status" value="1"/>
</dbReference>
<name>A0A9R1XHI8_LACSA</name>
<evidence type="ECO:0000259" key="22">
    <source>
        <dbReference type="PROSITE" id="PS50868"/>
    </source>
</evidence>
<comment type="caution">
    <text evidence="24">The sequence shown here is derived from an EMBL/GenBank/DDBJ whole genome shotgun (WGS) entry which is preliminary data.</text>
</comment>
<protein>
    <recommendedName>
        <fullName evidence="26">Histone-lysine N-methyltransferase</fullName>
    </recommendedName>
</protein>
<dbReference type="Pfam" id="PF13832">
    <property type="entry name" value="zf-HC5HC2H_2"/>
    <property type="match status" value="1"/>
</dbReference>
<evidence type="ECO:0000256" key="3">
    <source>
        <dbReference type="ARBA" id="ARBA00022603"/>
    </source>
</evidence>
<dbReference type="CDD" id="cd10518">
    <property type="entry name" value="SET_SETD1-like"/>
    <property type="match status" value="1"/>
</dbReference>
<feature type="domain" description="Post-SET" evidence="22">
    <location>
        <begin position="930"/>
        <end position="946"/>
    </location>
</feature>
<reference evidence="24 25" key="1">
    <citation type="journal article" date="2017" name="Nat. Commun.">
        <title>Genome assembly with in vitro proximity ligation data and whole-genome triplication in lettuce.</title>
        <authorList>
            <person name="Reyes-Chin-Wo S."/>
            <person name="Wang Z."/>
            <person name="Yang X."/>
            <person name="Kozik A."/>
            <person name="Arikit S."/>
            <person name="Song C."/>
            <person name="Xia L."/>
            <person name="Froenicke L."/>
            <person name="Lavelle D.O."/>
            <person name="Truco M.J."/>
            <person name="Xia R."/>
            <person name="Zhu S."/>
            <person name="Xu C."/>
            <person name="Xu H."/>
            <person name="Xu X."/>
            <person name="Cox K."/>
            <person name="Korf I."/>
            <person name="Meyers B.C."/>
            <person name="Michelmore R.W."/>
        </authorList>
    </citation>
    <scope>NUCLEOTIDE SEQUENCE [LARGE SCALE GENOMIC DNA]</scope>
    <source>
        <strain evidence="25">cv. Salinas</strain>
        <tissue evidence="24">Seedlings</tissue>
    </source>
</reference>
<keyword evidence="17" id="KW-0472">Membrane</keyword>
<dbReference type="InterPro" id="IPR010919">
    <property type="entry name" value="SAND-like_dom_sf"/>
</dbReference>
<proteinExistence type="predicted"/>
<keyword evidence="5" id="KW-0949">S-adenosyl-L-methionine</keyword>
<dbReference type="Gene3D" id="3.30.40.10">
    <property type="entry name" value="Zinc/RING finger domain, C3HC4 (zinc finger)"/>
    <property type="match status" value="3"/>
</dbReference>
<dbReference type="PROSITE" id="PS50280">
    <property type="entry name" value="SET"/>
    <property type="match status" value="1"/>
</dbReference>
<feature type="domain" description="PWWP" evidence="21">
    <location>
        <begin position="192"/>
        <end position="260"/>
    </location>
</feature>
<organism evidence="24 25">
    <name type="scientific">Lactuca sativa</name>
    <name type="common">Garden lettuce</name>
    <dbReference type="NCBI Taxonomy" id="4236"/>
    <lineage>
        <taxon>Eukaryota</taxon>
        <taxon>Viridiplantae</taxon>
        <taxon>Streptophyta</taxon>
        <taxon>Embryophyta</taxon>
        <taxon>Tracheophyta</taxon>
        <taxon>Spermatophyta</taxon>
        <taxon>Magnoliopsida</taxon>
        <taxon>eudicotyledons</taxon>
        <taxon>Gunneridae</taxon>
        <taxon>Pentapetalae</taxon>
        <taxon>asterids</taxon>
        <taxon>campanulids</taxon>
        <taxon>Asterales</taxon>
        <taxon>Asteraceae</taxon>
        <taxon>Cichorioideae</taxon>
        <taxon>Cichorieae</taxon>
        <taxon>Lactucinae</taxon>
        <taxon>Lactuca</taxon>
    </lineage>
</organism>
<evidence type="ECO:0000313" key="25">
    <source>
        <dbReference type="Proteomes" id="UP000235145"/>
    </source>
</evidence>
<feature type="transmembrane region" description="Helical" evidence="17">
    <location>
        <begin position="1247"/>
        <end position="1269"/>
    </location>
</feature>
<evidence type="ECO:0000313" key="24">
    <source>
        <dbReference type="EMBL" id="KAJ0213216.1"/>
    </source>
</evidence>
<dbReference type="InterPro" id="IPR019787">
    <property type="entry name" value="Znf_PHD-finger"/>
</dbReference>
<dbReference type="Pfam" id="PF13831">
    <property type="entry name" value="PHD_2"/>
    <property type="match status" value="1"/>
</dbReference>
<dbReference type="InterPro" id="IPR025287">
    <property type="entry name" value="WAK_GUB"/>
</dbReference>
<sequence length="1382" mass="155304">MIEPMVRSKMPNVKRCKLEEIDADTTDDSHRHYPSGSFTKKQRTNTVFVANADKEACFIDYENVVNAWCTGGVPCTPTDLKSSSGSIQLLKSSRSRLSVCPSRFNDSVIGLWKKENDTDMITNIKKRKSPFCDRESVPKKQSMEVMVGEMYTSSSSSATSIGNNNFNSNKKARKTIKNKNKKESYAHGDFHRGEIVWAKCSNRFPAWPAIVIDAQQEAPVSVKKARVPNTACVMFYGYSKRGTRDYAWVKDGMIFPFLEYLDRFQGQTQLYGCKPDDFRKAIEEAYIIENGNLNSCYEDKQECSSDSDSASDCEPDSDSDSDPDSDSDSDLVEIKIVYNKKEEQPCESCGLIFPNETMNNALCERCTPKVNKNIITECKSQPSVDQLAVDKSPPKPRRLTENNAQSTLPDKISVICNNMEGIYYPNLHLVECKCGSCGTRKQTPSEWERHTGSRAKKWKVSIKVKGSMLPLEKMLADNNVHYVKSSPLDEQQLFSFLQEKYEPIHAKWTTERCAICRWDEDYDINKIIICNRCQIAVHQECYGVRDVHDFTSWVCRACETPEIERECCLCPVKGGAMKPSDIEPLWVHVICAWFRPEVAFLSDEKMEPATGLLRIPPDSFVKACVICKQIHGSCIQCCKCATFFHAMCASRAGYCVELHSSEKGGIYNTKWTTYCAIHRTPADNGIVIRTSSEVFCATGLLQKQNQKQSFRGSRLVSCANVNLSSSSTSENNEFEPLSAARCRIYTPSTTKNDVKEALFHRVMGPIQHPVDAIDSLTPNSEVQDLNSCLTFKERLDSLQRMEKHRVCFGKSGIHGWGLFARRKILEGEMVLEYRGEQVRRSVADLREVKYRSQGKDCYLFKISEDIVIDATNKGNMARLINHSCMPNCYARILSMGEEESRIVLIAKSNVAAGDELTYDYKFDQDEQDEVKVPCLCRASNCRNFMNYQLFSGTHSLLIEANDDNTQAFDFGFMFHIYDCFYQPHVLPSSISHLLTHDNRGASMDAYAYVFTKTLFYLLVIPLFSSAQPNCPLSYCGQNLNNVRFPFRLIGQQPQTCGFLGFDLRCVRPSTLLVNISSSGEFAVRSINYRSQAMRISDPANCLPARLLNIDLFNSPFSAASYMQNYTLLRCPNDATLSGYRFTTVDCLSNSSFTTLAIASMNDVRSLSGNNTGCQIVGLNVRLPVTSEQSNQGFTTRIDDDMILIWSKPDCETCEAAGVSCGYANISSSETRCFYNNGVPKPSHIFKIIAFAMAIPAMAASIMIACLMCAKDRRRGDFFSTQRTTTTVAPVDDGVVPPTIVGLDQMTIESYTKVVLGESKRLPGHDDAVCPICLSEYHVKESVRCIPECLHCFHAECIDEWLKMNGSCPICRNSPSPVHVDQS</sequence>
<dbReference type="Pfam" id="PF00856">
    <property type="entry name" value="SET"/>
    <property type="match status" value="1"/>
</dbReference>
<dbReference type="SUPFAM" id="SSF57903">
    <property type="entry name" value="FYVE/PHD zinc finger"/>
    <property type="match status" value="1"/>
</dbReference>
<dbReference type="GO" id="GO:0006325">
    <property type="term" value="P:chromatin organization"/>
    <property type="evidence" value="ECO:0007669"/>
    <property type="project" value="UniProtKB-KW"/>
</dbReference>
<keyword evidence="11" id="KW-0156">Chromatin regulator</keyword>
<evidence type="ECO:0000256" key="11">
    <source>
        <dbReference type="ARBA" id="ARBA00022853"/>
    </source>
</evidence>
<keyword evidence="7" id="KW-0732">Signal</keyword>
<evidence type="ECO:0000256" key="14">
    <source>
        <dbReference type="ARBA" id="ARBA00054897"/>
    </source>
</evidence>
<evidence type="ECO:0000256" key="6">
    <source>
        <dbReference type="ARBA" id="ARBA00022723"/>
    </source>
</evidence>
<evidence type="ECO:0000256" key="16">
    <source>
        <dbReference type="SAM" id="MobiDB-lite"/>
    </source>
</evidence>
<dbReference type="InterPro" id="IPR000313">
    <property type="entry name" value="PWWP_dom"/>
</dbReference>
<evidence type="ECO:0000259" key="18">
    <source>
        <dbReference type="PROSITE" id="PS50016"/>
    </source>
</evidence>
<dbReference type="SMART" id="SM00184">
    <property type="entry name" value="RING"/>
    <property type="match status" value="1"/>
</dbReference>
<dbReference type="InterPro" id="IPR034732">
    <property type="entry name" value="EPHD"/>
</dbReference>
<dbReference type="GO" id="GO:0006357">
    <property type="term" value="P:regulation of transcription by RNA polymerase II"/>
    <property type="evidence" value="ECO:0000318"/>
    <property type="project" value="GO_Central"/>
</dbReference>
<dbReference type="InterPro" id="IPR042011">
    <property type="entry name" value="ATX3/4/5_PHD"/>
</dbReference>
<evidence type="ECO:0000256" key="7">
    <source>
        <dbReference type="ARBA" id="ARBA00022729"/>
    </source>
</evidence>
<dbReference type="Pfam" id="PF13639">
    <property type="entry name" value="zf-RING_2"/>
    <property type="match status" value="1"/>
</dbReference>
<dbReference type="CDD" id="cd16461">
    <property type="entry name" value="RING-H2_EL5-like"/>
    <property type="match status" value="1"/>
</dbReference>
<dbReference type="PROSITE" id="PS51805">
    <property type="entry name" value="EPHD"/>
    <property type="match status" value="1"/>
</dbReference>
<dbReference type="Gene3D" id="2.30.30.140">
    <property type="match status" value="1"/>
</dbReference>
<dbReference type="SMART" id="SM00293">
    <property type="entry name" value="PWWP"/>
    <property type="match status" value="1"/>
</dbReference>
<dbReference type="CDD" id="cd15495">
    <property type="entry name" value="PHD_ATX3_4_5_like"/>
    <property type="match status" value="1"/>
</dbReference>
<dbReference type="GO" id="GO:0016020">
    <property type="term" value="C:membrane"/>
    <property type="evidence" value="ECO:0007669"/>
    <property type="project" value="UniProtKB-SubCell"/>
</dbReference>
<evidence type="ECO:0000256" key="2">
    <source>
        <dbReference type="ARBA" id="ARBA00004167"/>
    </source>
</evidence>
<dbReference type="InterPro" id="IPR046341">
    <property type="entry name" value="SET_dom_sf"/>
</dbReference>
<dbReference type="Gene3D" id="2.170.270.10">
    <property type="entry name" value="SET domain"/>
    <property type="match status" value="1"/>
</dbReference>
<keyword evidence="4" id="KW-0808">Transferase</keyword>
<comment type="function">
    <text evidence="14">Histone methyltransferase.</text>
</comment>
<dbReference type="InterPro" id="IPR001214">
    <property type="entry name" value="SET_dom"/>
</dbReference>
<dbReference type="InterPro" id="IPR013083">
    <property type="entry name" value="Znf_RING/FYVE/PHD"/>
</dbReference>
<dbReference type="GO" id="GO:0030247">
    <property type="term" value="F:polysaccharide binding"/>
    <property type="evidence" value="ECO:0007669"/>
    <property type="project" value="InterPro"/>
</dbReference>
<keyword evidence="17" id="KW-0812">Transmembrane</keyword>
<feature type="domain" description="PHD-type" evidence="23">
    <location>
        <begin position="564"/>
        <end position="679"/>
    </location>
</feature>
<dbReference type="FunFam" id="2.170.270.10:FF:000058">
    <property type="entry name" value="Histone-lysine N-methyltransferase"/>
    <property type="match status" value="1"/>
</dbReference>
<keyword evidence="8" id="KW-0677">Repeat</keyword>
<keyword evidence="17" id="KW-1133">Transmembrane helix</keyword>
<evidence type="ECO:0000256" key="15">
    <source>
        <dbReference type="PROSITE-ProRule" id="PRU00175"/>
    </source>
</evidence>
<dbReference type="SUPFAM" id="SSF63748">
    <property type="entry name" value="Tudor/PWWP/MBT"/>
    <property type="match status" value="1"/>
</dbReference>
<dbReference type="SMART" id="SM00249">
    <property type="entry name" value="PHD"/>
    <property type="match status" value="2"/>
</dbReference>
<dbReference type="CDD" id="cd20143">
    <property type="entry name" value="PWWP_AtATX3-like"/>
    <property type="match status" value="1"/>
</dbReference>
<evidence type="ECO:0000259" key="19">
    <source>
        <dbReference type="PROSITE" id="PS50089"/>
    </source>
</evidence>
<dbReference type="InterPro" id="IPR003616">
    <property type="entry name" value="Post-SET_dom"/>
</dbReference>
<dbReference type="SUPFAM" id="SSF63763">
    <property type="entry name" value="SAND domain-like"/>
    <property type="match status" value="1"/>
</dbReference>
<evidence type="ECO:0000256" key="12">
    <source>
        <dbReference type="ARBA" id="ARBA00023242"/>
    </source>
</evidence>
<dbReference type="PROSITE" id="PS50016">
    <property type="entry name" value="ZF_PHD_2"/>
    <property type="match status" value="1"/>
</dbReference>